<dbReference type="Pfam" id="PF00814">
    <property type="entry name" value="TsaD"/>
    <property type="match status" value="1"/>
</dbReference>
<dbReference type="PRINTS" id="PR00789">
    <property type="entry name" value="OSIALOPTASE"/>
</dbReference>
<dbReference type="GO" id="GO:0061711">
    <property type="term" value="F:tRNA N(6)-L-threonylcarbamoyladenine synthase activity"/>
    <property type="evidence" value="ECO:0007669"/>
    <property type="project" value="UniProtKB-EC"/>
</dbReference>
<proteinExistence type="predicted"/>
<evidence type="ECO:0000256" key="6">
    <source>
        <dbReference type="ARBA" id="ARBA00048117"/>
    </source>
</evidence>
<evidence type="ECO:0000313" key="8">
    <source>
        <dbReference type="EMBL" id="KAJ3490902.1"/>
    </source>
</evidence>
<gene>
    <name evidence="8" type="ORF">NLI96_g1082</name>
</gene>
<comment type="caution">
    <text evidence="8">The sequence shown here is derived from an EMBL/GenBank/DDBJ whole genome shotgun (WGS) entry which is preliminary data.</text>
</comment>
<keyword evidence="5" id="KW-0012">Acyltransferase</keyword>
<protein>
    <recommendedName>
        <fullName evidence="1">N(6)-L-threonylcarbamoyladenine synthase</fullName>
        <ecNumber evidence="1">2.3.1.234</ecNumber>
    </recommendedName>
</protein>
<feature type="domain" description="Gcp-like" evidence="7">
    <location>
        <begin position="2"/>
        <end position="269"/>
    </location>
</feature>
<evidence type="ECO:0000256" key="1">
    <source>
        <dbReference type="ARBA" id="ARBA00012156"/>
    </source>
</evidence>
<keyword evidence="2" id="KW-0808">Transferase</keyword>
<name>A0AAD5VCL4_9APHY</name>
<evidence type="ECO:0000256" key="2">
    <source>
        <dbReference type="ARBA" id="ARBA00022679"/>
    </source>
</evidence>
<dbReference type="InterPro" id="IPR017861">
    <property type="entry name" value="KAE1/TsaD"/>
</dbReference>
<dbReference type="AlphaFoldDB" id="A0AAD5VCL4"/>
<keyword evidence="3" id="KW-0819">tRNA processing</keyword>
<dbReference type="EC" id="2.3.1.234" evidence="1"/>
<organism evidence="8 9">
    <name type="scientific">Meripilus lineatus</name>
    <dbReference type="NCBI Taxonomy" id="2056292"/>
    <lineage>
        <taxon>Eukaryota</taxon>
        <taxon>Fungi</taxon>
        <taxon>Dikarya</taxon>
        <taxon>Basidiomycota</taxon>
        <taxon>Agaricomycotina</taxon>
        <taxon>Agaricomycetes</taxon>
        <taxon>Polyporales</taxon>
        <taxon>Meripilaceae</taxon>
        <taxon>Meripilus</taxon>
    </lineage>
</organism>
<dbReference type="InterPro" id="IPR000905">
    <property type="entry name" value="Gcp-like_dom"/>
</dbReference>
<dbReference type="Proteomes" id="UP001212997">
    <property type="component" value="Unassembled WGS sequence"/>
</dbReference>
<keyword evidence="4" id="KW-0479">Metal-binding</keyword>
<dbReference type="GO" id="GO:0005739">
    <property type="term" value="C:mitochondrion"/>
    <property type="evidence" value="ECO:0007669"/>
    <property type="project" value="TreeGrafter"/>
</dbReference>
<reference evidence="8" key="1">
    <citation type="submission" date="2022-07" db="EMBL/GenBank/DDBJ databases">
        <title>Genome Sequence of Physisporinus lineatus.</title>
        <authorList>
            <person name="Buettner E."/>
        </authorList>
    </citation>
    <scope>NUCLEOTIDE SEQUENCE</scope>
    <source>
        <strain evidence="8">VT162</strain>
    </source>
</reference>
<dbReference type="InterPro" id="IPR043129">
    <property type="entry name" value="ATPase_NBD"/>
</dbReference>
<dbReference type="PROSITE" id="PS01016">
    <property type="entry name" value="GLYCOPROTEASE"/>
    <property type="match status" value="1"/>
</dbReference>
<evidence type="ECO:0000256" key="3">
    <source>
        <dbReference type="ARBA" id="ARBA00022694"/>
    </source>
</evidence>
<dbReference type="NCBIfam" id="TIGR00329">
    <property type="entry name" value="gcp_kae1"/>
    <property type="match status" value="1"/>
</dbReference>
<evidence type="ECO:0000256" key="5">
    <source>
        <dbReference type="ARBA" id="ARBA00023315"/>
    </source>
</evidence>
<dbReference type="EMBL" id="JANAWD010000020">
    <property type="protein sequence ID" value="KAJ3490902.1"/>
    <property type="molecule type" value="Genomic_DNA"/>
</dbReference>
<evidence type="ECO:0000256" key="4">
    <source>
        <dbReference type="ARBA" id="ARBA00022723"/>
    </source>
</evidence>
<dbReference type="InterPro" id="IPR017860">
    <property type="entry name" value="Peptidase_M22_CS"/>
</dbReference>
<sequence length="307" mass="33395">MALSDASIRAENVDGIAFTRGPGMAGCLAVCSNAARTLAAALNKPLVGVHHMQAHALTAALTTPEDQLPQFPFLTLLISGGHTLIVLANSQTSFRILASTKDESIGRAFDDVARMLGLSWSTHGLGAALERFCNQPTDTSAASEGIPEFPSVLRGKLEFSYSALHAHVERFLRSRDRPLDELSKLALARAFQDAAFTQLEEKLTLALNRCRQKGINIGTVVVSGGVASNLYLRDMLRKRLDEYSAGGEPIGLLFPPPSLCTDNAAMIGWASMHRFLAEDIDEYTVDILPKWSIEDITEKKPHREQNP</sequence>
<evidence type="ECO:0000259" key="7">
    <source>
        <dbReference type="Pfam" id="PF00814"/>
    </source>
</evidence>
<keyword evidence="9" id="KW-1185">Reference proteome</keyword>
<accession>A0AAD5VCL4</accession>
<dbReference type="GO" id="GO:0046872">
    <property type="term" value="F:metal ion binding"/>
    <property type="evidence" value="ECO:0007669"/>
    <property type="project" value="UniProtKB-KW"/>
</dbReference>
<evidence type="ECO:0000313" key="9">
    <source>
        <dbReference type="Proteomes" id="UP001212997"/>
    </source>
</evidence>
<comment type="catalytic activity">
    <reaction evidence="6">
        <text>L-threonylcarbamoyladenylate + adenosine(37) in tRNA = N(6)-L-threonylcarbamoyladenosine(37) in tRNA + AMP + H(+)</text>
        <dbReference type="Rhea" id="RHEA:37059"/>
        <dbReference type="Rhea" id="RHEA-COMP:10162"/>
        <dbReference type="Rhea" id="RHEA-COMP:10163"/>
        <dbReference type="ChEBI" id="CHEBI:15378"/>
        <dbReference type="ChEBI" id="CHEBI:73682"/>
        <dbReference type="ChEBI" id="CHEBI:74411"/>
        <dbReference type="ChEBI" id="CHEBI:74418"/>
        <dbReference type="ChEBI" id="CHEBI:456215"/>
        <dbReference type="EC" id="2.3.1.234"/>
    </reaction>
</comment>
<dbReference type="PANTHER" id="PTHR11735:SF6">
    <property type="entry name" value="TRNA N6-ADENOSINE THREONYLCARBAMOYLTRANSFERASE, MITOCHONDRIAL"/>
    <property type="match status" value="1"/>
</dbReference>
<dbReference type="PANTHER" id="PTHR11735">
    <property type="entry name" value="TRNA N6-ADENOSINE THREONYLCARBAMOYLTRANSFERASE"/>
    <property type="match status" value="1"/>
</dbReference>
<dbReference type="Gene3D" id="3.30.420.40">
    <property type="match status" value="3"/>
</dbReference>
<dbReference type="GO" id="GO:0072670">
    <property type="term" value="P:mitochondrial tRNA threonylcarbamoyladenosine modification"/>
    <property type="evidence" value="ECO:0007669"/>
    <property type="project" value="TreeGrafter"/>
</dbReference>
<dbReference type="SUPFAM" id="SSF53067">
    <property type="entry name" value="Actin-like ATPase domain"/>
    <property type="match status" value="1"/>
</dbReference>